<comment type="function">
    <text evidence="7">Required for the first step of diphthamide biosynthesis, a post-translational modification of histidine which occurs in elongation factor 2. DPH1 and DPH2 transfer a 3-amino-3-carboxypropyl (ACP) group from S-adenosyl-L-methionine (SAM) to a histidine residue, the reaction is assisted by a reduction system comprising DPH3 and a NADH-dependent reductase. Facilitates the reduction of the catalytic iron-sulfur cluster found in the DPH1 subunit.</text>
</comment>
<dbReference type="Gene3D" id="3.40.50.11860">
    <property type="entry name" value="Diphthamide synthesis DPH1/DPH2 domain 3"/>
    <property type="match status" value="1"/>
</dbReference>
<dbReference type="Proteomes" id="UP000803884">
    <property type="component" value="Unassembled WGS sequence"/>
</dbReference>
<dbReference type="GO" id="GO:0046872">
    <property type="term" value="F:metal ion binding"/>
    <property type="evidence" value="ECO:0007669"/>
    <property type="project" value="UniProtKB-KW"/>
</dbReference>
<dbReference type="NCBIfam" id="TIGR00322">
    <property type="entry name" value="diphth2_R"/>
    <property type="match status" value="1"/>
</dbReference>
<dbReference type="InterPro" id="IPR010014">
    <property type="entry name" value="DHP2"/>
</dbReference>
<gene>
    <name evidence="9" type="ORF">WHR41_08540</name>
</gene>
<dbReference type="GO" id="GO:0051536">
    <property type="term" value="F:iron-sulfur cluster binding"/>
    <property type="evidence" value="ECO:0007669"/>
    <property type="project" value="UniProtKB-KW"/>
</dbReference>
<dbReference type="InterPro" id="IPR042263">
    <property type="entry name" value="DPH1/DPH2_1"/>
</dbReference>
<evidence type="ECO:0000256" key="4">
    <source>
        <dbReference type="ARBA" id="ARBA00022723"/>
    </source>
</evidence>
<evidence type="ECO:0000256" key="3">
    <source>
        <dbReference type="ARBA" id="ARBA00006179"/>
    </source>
</evidence>
<evidence type="ECO:0000256" key="2">
    <source>
        <dbReference type="ARBA" id="ARBA00005156"/>
    </source>
</evidence>
<dbReference type="InterPro" id="IPR042265">
    <property type="entry name" value="DPH1/DPH2_3"/>
</dbReference>
<evidence type="ECO:0000256" key="7">
    <source>
        <dbReference type="RuleBase" id="RU364133"/>
    </source>
</evidence>
<dbReference type="SFLD" id="SFLDF00408">
    <property type="entry name" value="Diphthamide_biosynthesis_famil"/>
    <property type="match status" value="1"/>
</dbReference>
<dbReference type="Gene3D" id="3.40.50.11840">
    <property type="entry name" value="Diphthamide synthesis DPH1/DPH2 domain 1"/>
    <property type="match status" value="1"/>
</dbReference>
<accession>A0AB34KEZ0</accession>
<dbReference type="FunFam" id="3.40.50.11860:FF:000001">
    <property type="entry name" value="2-(3-amino-3-carboxypropyl)histidine synthase subunit 2"/>
    <property type="match status" value="1"/>
</dbReference>
<comment type="caution">
    <text evidence="9">The sequence shown here is derived from an EMBL/GenBank/DDBJ whole genome shotgun (WGS) entry which is preliminary data.</text>
</comment>
<dbReference type="SFLD" id="SFLDG01121">
    <property type="entry name" value="Diphthamide_biosynthesis"/>
    <property type="match status" value="1"/>
</dbReference>
<dbReference type="EMBL" id="JAAQHG020000047">
    <property type="protein sequence ID" value="KAL1582602.1"/>
    <property type="molecule type" value="Genomic_DNA"/>
</dbReference>
<feature type="compositionally biased region" description="Low complexity" evidence="8">
    <location>
        <begin position="490"/>
        <end position="509"/>
    </location>
</feature>
<evidence type="ECO:0000256" key="5">
    <source>
        <dbReference type="ARBA" id="ARBA00023004"/>
    </source>
</evidence>
<dbReference type="NCBIfam" id="TIGR00272">
    <property type="entry name" value="DPH2"/>
    <property type="match status" value="1"/>
</dbReference>
<evidence type="ECO:0000313" key="10">
    <source>
        <dbReference type="Proteomes" id="UP000803884"/>
    </source>
</evidence>
<dbReference type="RefSeq" id="XP_069225709.1">
    <property type="nucleotide sequence ID" value="XM_069377144.1"/>
</dbReference>
<keyword evidence="10" id="KW-1185">Reference proteome</keyword>
<name>A0AB34KEZ0_9PEZI</name>
<comment type="pathway">
    <text evidence="2 7">Protein modification; peptidyl-diphthamide biosynthesis.</text>
</comment>
<dbReference type="PANTHER" id="PTHR10762">
    <property type="entry name" value="DIPHTHAMIDE BIOSYNTHESIS PROTEIN"/>
    <property type="match status" value="1"/>
</dbReference>
<dbReference type="Pfam" id="PF01866">
    <property type="entry name" value="Diphthamide_syn"/>
    <property type="match status" value="1"/>
</dbReference>
<keyword evidence="4 7" id="KW-0479">Metal-binding</keyword>
<comment type="cofactor">
    <cofactor evidence="1">
        <name>[4Fe-4S] cluster</name>
        <dbReference type="ChEBI" id="CHEBI:49883"/>
    </cofactor>
</comment>
<evidence type="ECO:0000256" key="6">
    <source>
        <dbReference type="ARBA" id="ARBA00023014"/>
    </source>
</evidence>
<keyword evidence="7" id="KW-0963">Cytoplasm</keyword>
<dbReference type="InterPro" id="IPR016435">
    <property type="entry name" value="DPH1/DPH2"/>
</dbReference>
<dbReference type="GO" id="GO:0005737">
    <property type="term" value="C:cytoplasm"/>
    <property type="evidence" value="ECO:0007669"/>
    <property type="project" value="UniProtKB-SubCell"/>
</dbReference>
<comment type="subcellular location">
    <subcellularLocation>
        <location evidence="7">Cytoplasm</location>
    </subcellularLocation>
</comment>
<dbReference type="GO" id="GO:0017183">
    <property type="term" value="P:protein histidyl modification to diphthamide"/>
    <property type="evidence" value="ECO:0007669"/>
    <property type="project" value="InterPro"/>
</dbReference>
<dbReference type="AlphaFoldDB" id="A0AB34KEZ0"/>
<dbReference type="SFLD" id="SFLDS00032">
    <property type="entry name" value="Radical_SAM_3-amino-3-carboxyp"/>
    <property type="match status" value="1"/>
</dbReference>
<protein>
    <recommendedName>
        <fullName evidence="7">2-(3-amino-3-carboxypropyl)histidine synthase subunit 2</fullName>
    </recommendedName>
</protein>
<dbReference type="GeneID" id="96009982"/>
<evidence type="ECO:0000256" key="8">
    <source>
        <dbReference type="SAM" id="MobiDB-lite"/>
    </source>
</evidence>
<organism evidence="9 10">
    <name type="scientific">Cladosporium halotolerans</name>
    <dbReference type="NCBI Taxonomy" id="1052096"/>
    <lineage>
        <taxon>Eukaryota</taxon>
        <taxon>Fungi</taxon>
        <taxon>Dikarya</taxon>
        <taxon>Ascomycota</taxon>
        <taxon>Pezizomycotina</taxon>
        <taxon>Dothideomycetes</taxon>
        <taxon>Dothideomycetidae</taxon>
        <taxon>Cladosporiales</taxon>
        <taxon>Cladosporiaceae</taxon>
        <taxon>Cladosporium</taxon>
    </lineage>
</organism>
<feature type="region of interest" description="Disordered" evidence="8">
    <location>
        <begin position="435"/>
        <end position="515"/>
    </location>
</feature>
<reference evidence="9 10" key="1">
    <citation type="journal article" date="2020" name="Microbiol. Resour. Announc.">
        <title>Draft Genome Sequence of a Cladosporium Species Isolated from the Mesophotic Ascidian Didemnum maculosum.</title>
        <authorList>
            <person name="Gioti A."/>
            <person name="Siaperas R."/>
            <person name="Nikolaivits E."/>
            <person name="Le Goff G."/>
            <person name="Ouazzani J."/>
            <person name="Kotoulas G."/>
            <person name="Topakas E."/>
        </authorList>
    </citation>
    <scope>NUCLEOTIDE SEQUENCE [LARGE SCALE GENOMIC DNA]</scope>
    <source>
        <strain evidence="9 10">TM138-S3</strain>
    </source>
</reference>
<evidence type="ECO:0000256" key="1">
    <source>
        <dbReference type="ARBA" id="ARBA00001966"/>
    </source>
</evidence>
<keyword evidence="5 7" id="KW-0408">Iron</keyword>
<feature type="compositionally biased region" description="Acidic residues" evidence="8">
    <location>
        <begin position="450"/>
        <end position="466"/>
    </location>
</feature>
<evidence type="ECO:0000313" key="9">
    <source>
        <dbReference type="EMBL" id="KAL1582602.1"/>
    </source>
</evidence>
<dbReference type="PANTHER" id="PTHR10762:SF2">
    <property type="entry name" value="2-(3-AMINO-3-CARBOXYPROPYL)HISTIDINE SYNTHASE SUBUNIT 2"/>
    <property type="match status" value="1"/>
</dbReference>
<comment type="similarity">
    <text evidence="3 7">Belongs to the DPH1/DPH2 family. DPH2 subfamily.</text>
</comment>
<dbReference type="GO" id="GO:0090560">
    <property type="term" value="F:2-(3-amino-3-carboxypropyl)histidine synthase activity"/>
    <property type="evidence" value="ECO:0007669"/>
    <property type="project" value="InterPro"/>
</dbReference>
<keyword evidence="6 7" id="KW-0411">Iron-sulfur</keyword>
<proteinExistence type="inferred from homology"/>
<sequence length="581" mass="63290">MEASGAPVLSTPAEHIFEAPVAVTEAGSTLSDEQLYVQYEIRRTVEEIRGGKWKRIALQFPDDMLVDAPRVAENLKKDLKKEKKKTEAANKDATVEGVTASVAKVGIEEEQEVDVARQGEVSRENEEEHMTILGDTSYGACCVDEVAAEHCSAEVVVHYGRSCLSPTARLPVIYVFTTKPLDLDVAVSTFKTTYPDLEEKVVLMADIPFQHHVSELQRKLKDEGYANVFETSILHNPSSPLPNRTVPEEVQSNPEALKDFSVFHISDPPSSLLLTLSSRVSRVHIFPTGNAASARALQTNTSAALRRRYALLTKVATAPIIGILINTLSVKNYMTALQHCQDIIAAAGKKSYTFVVGKLNAAKIANFSEVEGWVVIGCWESSLIESSDFYRPIVTPFELEMAMTDDKERVWGGEWVSDFGALLARDTKKKIEVDGDGSAAIEGEAQAEKEGDDPYADASSDDEPPEFDLRTGKYVSHSRPMGRAKKTSKPATESTAASQPAAAPKPSSSLVQRAKGDIASINGALSPGAEYLRSKRTWQGLGSDYTVEYERDENGKIRGAAMEEGRAGVARGYAVANEKEG</sequence>